<proteinExistence type="predicted"/>
<dbReference type="Proteomes" id="UP001498469">
    <property type="component" value="Unassembled WGS sequence"/>
</dbReference>
<dbReference type="PROSITE" id="PS51450">
    <property type="entry name" value="LRR"/>
    <property type="match status" value="10"/>
</dbReference>
<dbReference type="PANTHER" id="PTHR46652:SF3">
    <property type="entry name" value="LEUCINE-RICH REPEAT-CONTAINING PROTEIN 9"/>
    <property type="match status" value="1"/>
</dbReference>
<evidence type="ECO:0000256" key="1">
    <source>
        <dbReference type="ARBA" id="ARBA00022614"/>
    </source>
</evidence>
<dbReference type="Pfam" id="PF07532">
    <property type="entry name" value="Big_4"/>
    <property type="match status" value="1"/>
</dbReference>
<protein>
    <submittedName>
        <fullName evidence="5">Leucine-rich repeat domain-containing protein</fullName>
    </submittedName>
</protein>
<feature type="signal peptide" evidence="3">
    <location>
        <begin position="1"/>
        <end position="30"/>
    </location>
</feature>
<evidence type="ECO:0000259" key="4">
    <source>
        <dbReference type="Pfam" id="PF07532"/>
    </source>
</evidence>
<keyword evidence="3" id="KW-0732">Signal</keyword>
<feature type="chain" id="PRO_5046709261" evidence="3">
    <location>
        <begin position="31"/>
        <end position="865"/>
    </location>
</feature>
<comment type="caution">
    <text evidence="5">The sequence shown here is derived from an EMBL/GenBank/DDBJ whole genome shotgun (WGS) entry which is preliminary data.</text>
</comment>
<dbReference type="InterPro" id="IPR011081">
    <property type="entry name" value="Big_4"/>
</dbReference>
<name>A0ABU7UVC9_9CLOT</name>
<evidence type="ECO:0000313" key="6">
    <source>
        <dbReference type="Proteomes" id="UP001498469"/>
    </source>
</evidence>
<evidence type="ECO:0000256" key="2">
    <source>
        <dbReference type="ARBA" id="ARBA00022737"/>
    </source>
</evidence>
<dbReference type="InterPro" id="IPR003591">
    <property type="entry name" value="Leu-rich_rpt_typical-subtyp"/>
</dbReference>
<evidence type="ECO:0000313" key="5">
    <source>
        <dbReference type="EMBL" id="MEF2115376.1"/>
    </source>
</evidence>
<dbReference type="EMBL" id="JAZHFS010000055">
    <property type="protein sequence ID" value="MEF2115376.1"/>
    <property type="molecule type" value="Genomic_DNA"/>
</dbReference>
<organism evidence="5 6">
    <name type="scientific">Clostridium frigoriphilum</name>
    <dbReference type="NCBI Taxonomy" id="443253"/>
    <lineage>
        <taxon>Bacteria</taxon>
        <taxon>Bacillati</taxon>
        <taxon>Bacillota</taxon>
        <taxon>Clostridia</taxon>
        <taxon>Eubacteriales</taxon>
        <taxon>Clostridiaceae</taxon>
        <taxon>Clostridium</taxon>
    </lineage>
</organism>
<dbReference type="SMART" id="SM00365">
    <property type="entry name" value="LRR_SD22"/>
    <property type="match status" value="12"/>
</dbReference>
<dbReference type="InterPro" id="IPR050836">
    <property type="entry name" value="SDS22/Internalin_LRR"/>
</dbReference>
<dbReference type="SMART" id="SM00369">
    <property type="entry name" value="LRR_TYP"/>
    <property type="match status" value="11"/>
</dbReference>
<reference evidence="5 6" key="1">
    <citation type="submission" date="2023-11" db="EMBL/GenBank/DDBJ databases">
        <title>Draft genome sequence of a psychrophilic Clostridium strain from permafrost water brine.</title>
        <authorList>
            <person name="Shcherbakova V.A."/>
            <person name="Trubitsyn V.E."/>
            <person name="Zakharyuk A.G."/>
        </authorList>
    </citation>
    <scope>NUCLEOTIDE SEQUENCE [LARGE SCALE GENOMIC DNA]</scope>
    <source>
        <strain evidence="5 6">14F</strain>
    </source>
</reference>
<keyword evidence="1" id="KW-0433">Leucine-rich repeat</keyword>
<evidence type="ECO:0000256" key="3">
    <source>
        <dbReference type="SAM" id="SignalP"/>
    </source>
</evidence>
<gene>
    <name evidence="5" type="ORF">SJI18_24205</name>
</gene>
<keyword evidence="2" id="KW-0677">Repeat</keyword>
<keyword evidence="6" id="KW-1185">Reference proteome</keyword>
<dbReference type="InterPro" id="IPR001611">
    <property type="entry name" value="Leu-rich_rpt"/>
</dbReference>
<dbReference type="InterPro" id="IPR025875">
    <property type="entry name" value="Leu-rich_rpt_4"/>
</dbReference>
<dbReference type="RefSeq" id="WP_216254472.1">
    <property type="nucleotide sequence ID" value="NZ_JAZHFS010000055.1"/>
</dbReference>
<accession>A0ABU7UVC9</accession>
<dbReference type="Pfam" id="PF13855">
    <property type="entry name" value="LRR_8"/>
    <property type="match status" value="1"/>
</dbReference>
<dbReference type="PANTHER" id="PTHR46652">
    <property type="entry name" value="LEUCINE-RICH REPEAT AND IQ DOMAIN-CONTAINING PROTEIN 1-RELATED"/>
    <property type="match status" value="1"/>
</dbReference>
<dbReference type="Pfam" id="PF12799">
    <property type="entry name" value="LRR_4"/>
    <property type="match status" value="6"/>
</dbReference>
<feature type="domain" description="Bacterial Ig-like" evidence="4">
    <location>
        <begin position="160"/>
        <end position="208"/>
    </location>
</feature>
<sequence length="865" mass="93531">MVNKKLYKRLSKFVIALMIVSPSLSGVAHAAIGDIINTTSKNIYDITSSKDVQALIADLKDGGGDQFLKESTDGKYYSPNDKLTVQTAEIVKLLKAANVSLTDSTAIKTYIKNNAAEIVADVKVETDKVATQTVDTSNYTKVTPVVSNVSVNSISDISPITTIVGTTPILPTTVPVTLSDGTTDVANETWTNIPDVTVAGTVTVDGILSVPTGKTWTLTDAQKSVSVKVTVNPVVSTKVNIFSTNIRPNSFGAIANLKLTTDGVKNFATATKYQLFDGVTKISAQAVLGSDTIVFPAKVTGDIVTVKLLDVDGTVLKTEEVVLGQYGTLTITPVSVQSVSATDGKVNVILNGAPTVEPEAEDFVITQKIGDGAATTVVPEGFYVDSKNNLLFTIPTVATTSSDQSVVYGVSYKNEASFKTVAFTIKGGTGINTIVTFPDKVFDQLIREAIYKPTGNLYKWDVEKITDIGYVGGNIGQPIISDISGIEYLTNLKVLFLHNTNINDISQLKGLTNLTQIDLGFTIMKSGEGTGTNITDISALKGLTNLTQLNLPYNNITDISALKGLSNLTDIDLSHNKIENLEPLRNLTNLKGLSLVDNQITNIEPLSELTNLTGISLADNQINNIEPLTKLTNLTLLNLNSNQIINIEPLAGLVNLTSLRLSTNQINDYSPVKSFYNSLTEVDFNLTDTFDATVITFPDKNLEKSIRNIIRRPNGNIFKGDVNTIWELDASDSNITDISGVEYFTKLNSLDLSNNQISNVEPLRGLTNLESVDLSNNQISNVEPLRGLTNLESVNLSNNQINNLEPLRGMTNLIYLNLAGNQLNNIEPLKGMTELVELYLDGNQITDYTSISSFYNNILYKDFTI</sequence>